<comment type="function">
    <text evidence="1 10">Role in flagellar biosynthesis.</text>
</comment>
<keyword evidence="7 10" id="KW-0472">Membrane</keyword>
<evidence type="ECO:0000256" key="10">
    <source>
        <dbReference type="RuleBase" id="RU362071"/>
    </source>
</evidence>
<evidence type="ECO:0000256" key="5">
    <source>
        <dbReference type="ARBA" id="ARBA00022692"/>
    </source>
</evidence>
<feature type="transmembrane region" description="Helical" evidence="10">
    <location>
        <begin position="44"/>
        <end position="67"/>
    </location>
</feature>
<name>A0AA95NKN3_9BURK</name>
<dbReference type="InterPro" id="IPR006303">
    <property type="entry name" value="FliR"/>
</dbReference>
<dbReference type="Proteomes" id="UP001177769">
    <property type="component" value="Chromosome"/>
</dbReference>
<gene>
    <name evidence="11" type="primary">fliR</name>
    <name evidence="11" type="ORF">PFX98_21325</name>
</gene>
<reference evidence="11" key="1">
    <citation type="submission" date="2023-01" db="EMBL/GenBank/DDBJ databases">
        <title>Whole genome sequence of Paucibacter sp. S2-9 isolated from pond sediment.</title>
        <authorList>
            <person name="Jung J.Y."/>
        </authorList>
    </citation>
    <scope>NUCLEOTIDE SEQUENCE</scope>
    <source>
        <strain evidence="11">S2-9</strain>
    </source>
</reference>
<evidence type="ECO:0000313" key="12">
    <source>
        <dbReference type="Proteomes" id="UP001177769"/>
    </source>
</evidence>
<keyword evidence="11" id="KW-0966">Cell projection</keyword>
<dbReference type="AlphaFoldDB" id="A0AA95NKN3"/>
<feature type="transmembrane region" description="Helical" evidence="10">
    <location>
        <begin position="176"/>
        <end position="201"/>
    </location>
</feature>
<dbReference type="GO" id="GO:0009425">
    <property type="term" value="C:bacterial-type flagellum basal body"/>
    <property type="evidence" value="ECO:0007669"/>
    <property type="project" value="UniProtKB-SubCell"/>
</dbReference>
<keyword evidence="12" id="KW-1185">Reference proteome</keyword>
<accession>A0AA95NKN3</accession>
<evidence type="ECO:0000256" key="4">
    <source>
        <dbReference type="ARBA" id="ARBA00022475"/>
    </source>
</evidence>
<dbReference type="PANTHER" id="PTHR30065">
    <property type="entry name" value="FLAGELLAR BIOSYNTHETIC PROTEIN FLIR"/>
    <property type="match status" value="1"/>
</dbReference>
<comment type="similarity">
    <text evidence="2 10">Belongs to the FliR/MopE/SpaR family.</text>
</comment>
<feature type="transmembrane region" description="Helical" evidence="10">
    <location>
        <begin position="79"/>
        <end position="105"/>
    </location>
</feature>
<keyword evidence="8 10" id="KW-0975">Bacterial flagellum</keyword>
<evidence type="ECO:0000256" key="1">
    <source>
        <dbReference type="ARBA" id="ARBA00002578"/>
    </source>
</evidence>
<comment type="subcellular location">
    <subcellularLocation>
        <location evidence="10">Cell membrane</location>
        <topology evidence="10">Multi-pass membrane protein</topology>
    </subcellularLocation>
    <subcellularLocation>
        <location evidence="10">Bacterial flagellum basal body</location>
    </subcellularLocation>
</comment>
<evidence type="ECO:0000256" key="7">
    <source>
        <dbReference type="ARBA" id="ARBA00023136"/>
    </source>
</evidence>
<dbReference type="GO" id="GO:0044780">
    <property type="term" value="P:bacterial-type flagellum assembly"/>
    <property type="evidence" value="ECO:0007669"/>
    <property type="project" value="UniProtKB-UniRule"/>
</dbReference>
<feature type="transmembrane region" description="Helical" evidence="10">
    <location>
        <begin position="213"/>
        <end position="236"/>
    </location>
</feature>
<dbReference type="PRINTS" id="PR00953">
    <property type="entry name" value="TYPE3IMRPROT"/>
</dbReference>
<evidence type="ECO:0000256" key="6">
    <source>
        <dbReference type="ARBA" id="ARBA00022989"/>
    </source>
</evidence>
<evidence type="ECO:0000256" key="8">
    <source>
        <dbReference type="ARBA" id="ARBA00023143"/>
    </source>
</evidence>
<evidence type="ECO:0000256" key="3">
    <source>
        <dbReference type="ARBA" id="ARBA00021717"/>
    </source>
</evidence>
<sequence length="263" mass="27697">MDLEFMQLAGLLSGLWWPFCRVMAMLSAAPLLGEAMVPVTVRVLLSLALAVVLLPISQSTALAVNPWSLQGVAVAAEQALLGFVLGLAFHLTLAVINLLGFLLSSQLGLAMAVMNDPMNGSSSDVVSGLLGVLCMLVFFAIDGHLLLVGVVGASFKAWPVGSGLAALSLETIAYNIAWVFSAALLLALPVIFSTLLVQIGLGWLNRVAPSLNLFSLGFSVVTLFGLFMLSQLLSAVPAHYLRLTERVLELIDHGLKAGVPGYV</sequence>
<dbReference type="InterPro" id="IPR002010">
    <property type="entry name" value="T3SS_IM_R"/>
</dbReference>
<keyword evidence="11" id="KW-0969">Cilium</keyword>
<keyword evidence="11" id="KW-0282">Flagellum</keyword>
<protein>
    <recommendedName>
        <fullName evidence="3 9">Flagellar biosynthetic protein FliR</fullName>
    </recommendedName>
</protein>
<organism evidence="11 12">
    <name type="scientific">Paucibacter sediminis</name>
    <dbReference type="NCBI Taxonomy" id="3019553"/>
    <lineage>
        <taxon>Bacteria</taxon>
        <taxon>Pseudomonadati</taxon>
        <taxon>Pseudomonadota</taxon>
        <taxon>Betaproteobacteria</taxon>
        <taxon>Burkholderiales</taxon>
        <taxon>Sphaerotilaceae</taxon>
        <taxon>Roseateles</taxon>
    </lineage>
</organism>
<dbReference type="NCBIfam" id="TIGR01400">
    <property type="entry name" value="fliR"/>
    <property type="match status" value="1"/>
</dbReference>
<keyword evidence="6 10" id="KW-1133">Transmembrane helix</keyword>
<feature type="transmembrane region" description="Helical" evidence="10">
    <location>
        <begin position="125"/>
        <end position="155"/>
    </location>
</feature>
<dbReference type="Pfam" id="PF01311">
    <property type="entry name" value="Bac_export_1"/>
    <property type="match status" value="1"/>
</dbReference>
<dbReference type="GO" id="GO:0005886">
    <property type="term" value="C:plasma membrane"/>
    <property type="evidence" value="ECO:0007669"/>
    <property type="project" value="UniProtKB-SubCell"/>
</dbReference>
<dbReference type="KEGG" id="pais:PFX98_21325"/>
<evidence type="ECO:0000313" key="11">
    <source>
        <dbReference type="EMBL" id="WIT11411.1"/>
    </source>
</evidence>
<dbReference type="EMBL" id="CP116346">
    <property type="protein sequence ID" value="WIT11411.1"/>
    <property type="molecule type" value="Genomic_DNA"/>
</dbReference>
<keyword evidence="5 10" id="KW-0812">Transmembrane</keyword>
<proteinExistence type="inferred from homology"/>
<evidence type="ECO:0000256" key="2">
    <source>
        <dbReference type="ARBA" id="ARBA00009772"/>
    </source>
</evidence>
<dbReference type="RefSeq" id="WP_285232493.1">
    <property type="nucleotide sequence ID" value="NZ_CP116346.1"/>
</dbReference>
<dbReference type="PANTHER" id="PTHR30065:SF8">
    <property type="entry name" value="FLAGELLAR BIOSYNTHETIC PROTEIN FLIR"/>
    <property type="match status" value="1"/>
</dbReference>
<dbReference type="GO" id="GO:0006605">
    <property type="term" value="P:protein targeting"/>
    <property type="evidence" value="ECO:0007669"/>
    <property type="project" value="UniProtKB-UniRule"/>
</dbReference>
<evidence type="ECO:0000256" key="9">
    <source>
        <dbReference type="NCBIfam" id="TIGR01400"/>
    </source>
</evidence>
<keyword evidence="4 10" id="KW-1003">Cell membrane</keyword>